<keyword evidence="6" id="KW-1133">Transmembrane helix</keyword>
<dbReference type="PANTHER" id="PTHR15283:SF4">
    <property type="entry name" value="BURSICON"/>
    <property type="match status" value="1"/>
</dbReference>
<evidence type="ECO:0000256" key="1">
    <source>
        <dbReference type="ARBA" id="ARBA00004613"/>
    </source>
</evidence>
<evidence type="ECO:0000313" key="9">
    <source>
        <dbReference type="Proteomes" id="UP000708208"/>
    </source>
</evidence>
<keyword evidence="2" id="KW-0964">Secreted</keyword>
<dbReference type="GO" id="GO:0005615">
    <property type="term" value="C:extracellular space"/>
    <property type="evidence" value="ECO:0007669"/>
    <property type="project" value="TreeGrafter"/>
</dbReference>
<evidence type="ECO:0000256" key="3">
    <source>
        <dbReference type="ARBA" id="ARBA00022729"/>
    </source>
</evidence>
<evidence type="ECO:0000256" key="5">
    <source>
        <dbReference type="SAM" id="MobiDB-lite"/>
    </source>
</evidence>
<keyword evidence="6" id="KW-0812">Transmembrane</keyword>
<name>A0A8J2PJS7_9HEXA</name>
<dbReference type="PANTHER" id="PTHR15283">
    <property type="entry name" value="GREMLIN 1"/>
    <property type="match status" value="1"/>
</dbReference>
<evidence type="ECO:0000256" key="6">
    <source>
        <dbReference type="SAM" id="Phobius"/>
    </source>
</evidence>
<dbReference type="SMART" id="SM00041">
    <property type="entry name" value="CT"/>
    <property type="match status" value="1"/>
</dbReference>
<dbReference type="InterPro" id="IPR006207">
    <property type="entry name" value="Cys_knot_C"/>
</dbReference>
<keyword evidence="6" id="KW-0472">Membrane</keyword>
<evidence type="ECO:0000313" key="8">
    <source>
        <dbReference type="EMBL" id="CAG7817735.1"/>
    </source>
</evidence>
<feature type="transmembrane region" description="Helical" evidence="6">
    <location>
        <begin position="76"/>
        <end position="101"/>
    </location>
</feature>
<dbReference type="EMBL" id="CAJVCH010401990">
    <property type="protein sequence ID" value="CAG7817735.1"/>
    <property type="molecule type" value="Genomic_DNA"/>
</dbReference>
<dbReference type="GO" id="GO:0036122">
    <property type="term" value="F:BMP binding"/>
    <property type="evidence" value="ECO:0007669"/>
    <property type="project" value="TreeGrafter"/>
</dbReference>
<comment type="subcellular location">
    <subcellularLocation>
        <location evidence="1">Secreted</location>
    </subcellularLocation>
</comment>
<keyword evidence="9" id="KW-1185">Reference proteome</keyword>
<dbReference type="Pfam" id="PF03045">
    <property type="entry name" value="DAN"/>
    <property type="match status" value="1"/>
</dbReference>
<organism evidence="8 9">
    <name type="scientific">Allacma fusca</name>
    <dbReference type="NCBI Taxonomy" id="39272"/>
    <lineage>
        <taxon>Eukaryota</taxon>
        <taxon>Metazoa</taxon>
        <taxon>Ecdysozoa</taxon>
        <taxon>Arthropoda</taxon>
        <taxon>Hexapoda</taxon>
        <taxon>Collembola</taxon>
        <taxon>Symphypleona</taxon>
        <taxon>Sminthuridae</taxon>
        <taxon>Allacma</taxon>
    </lineage>
</organism>
<dbReference type="OrthoDB" id="10061784at2759"/>
<gene>
    <name evidence="8" type="ORF">AFUS01_LOCUS28283</name>
</gene>
<sequence length="377" mass="41071">MIAQSSSSSSAIFDGGESQTQIVQKGLTEKLNVDSVDSVSGDYSDCYSTSSLASSSSSSITRCDLSEKKCGCSRGALWITCALVSVILIVVVALTLTLTLMSVSSSPDGVNSLNINHNDDPTASEAYSLEFPDDSSNPYPNQYDSVNYVETVYTDEPRSNQRNTAATITGDDAGRTLELNVDTLSGKRTNKSQQKLAKADLKKLSRQSWEFLNRKPSSQKPNSNFISKSKLRNSDSVRPGVLSNNAEDDANHGGVVLPALMVYTSDGEASNGQVSNLFSLKTNNMSKKSCCRTQKYIQTVKLDGCEPLKIVNRMCSGRCVSVWIPGVFSSFPVCQPSRSHWKVVTLKCGLNRDKKKRVRIEKVRRCSCMEVTNSSPN</sequence>
<dbReference type="Proteomes" id="UP000708208">
    <property type="component" value="Unassembled WGS sequence"/>
</dbReference>
<dbReference type="AlphaFoldDB" id="A0A8J2PJS7"/>
<keyword evidence="4" id="KW-1015">Disulfide bond</keyword>
<protein>
    <recommendedName>
        <fullName evidence="7">CTCK domain-containing protein</fullName>
    </recommendedName>
</protein>
<evidence type="ECO:0000259" key="7">
    <source>
        <dbReference type="SMART" id="SM00041"/>
    </source>
</evidence>
<comment type="caution">
    <text evidence="8">The sequence shown here is derived from an EMBL/GenBank/DDBJ whole genome shotgun (WGS) entry which is preliminary data.</text>
</comment>
<evidence type="ECO:0000256" key="2">
    <source>
        <dbReference type="ARBA" id="ARBA00022525"/>
    </source>
</evidence>
<feature type="region of interest" description="Disordered" evidence="5">
    <location>
        <begin position="211"/>
        <end position="248"/>
    </location>
</feature>
<dbReference type="GO" id="GO:0009887">
    <property type="term" value="P:animal organ morphogenesis"/>
    <property type="evidence" value="ECO:0007669"/>
    <property type="project" value="TreeGrafter"/>
</dbReference>
<evidence type="ECO:0000256" key="4">
    <source>
        <dbReference type="ARBA" id="ARBA00023157"/>
    </source>
</evidence>
<dbReference type="GO" id="GO:0038098">
    <property type="term" value="P:sequestering of BMP from receptor via BMP binding"/>
    <property type="evidence" value="ECO:0007669"/>
    <property type="project" value="TreeGrafter"/>
</dbReference>
<feature type="compositionally biased region" description="Polar residues" evidence="5">
    <location>
        <begin position="211"/>
        <end position="227"/>
    </location>
</feature>
<keyword evidence="3" id="KW-0732">Signal</keyword>
<dbReference type="GO" id="GO:0048018">
    <property type="term" value="F:receptor ligand activity"/>
    <property type="evidence" value="ECO:0007669"/>
    <property type="project" value="TreeGrafter"/>
</dbReference>
<reference evidence="8" key="1">
    <citation type="submission" date="2021-06" db="EMBL/GenBank/DDBJ databases">
        <authorList>
            <person name="Hodson N. C."/>
            <person name="Mongue J. A."/>
            <person name="Jaron S. K."/>
        </authorList>
    </citation>
    <scope>NUCLEOTIDE SEQUENCE</scope>
</reference>
<dbReference type="InterPro" id="IPR004133">
    <property type="entry name" value="DAN_dom"/>
</dbReference>
<feature type="domain" description="CTCK" evidence="7">
    <location>
        <begin position="293"/>
        <end position="373"/>
    </location>
</feature>
<proteinExistence type="predicted"/>
<accession>A0A8J2PJS7</accession>